<evidence type="ECO:0000256" key="1">
    <source>
        <dbReference type="SAM" id="MobiDB-lite"/>
    </source>
</evidence>
<proteinExistence type="predicted"/>
<sequence length="47" mass="5377">MSDTQKLKDAVNEYKKANKDLENQLTKAEESQRQARKDKTGTQSHPS</sequence>
<feature type="region of interest" description="Disordered" evidence="1">
    <location>
        <begin position="15"/>
        <end position="47"/>
    </location>
</feature>
<gene>
    <name evidence="2" type="ORF">S12H4_03385</name>
</gene>
<feature type="compositionally biased region" description="Basic and acidic residues" evidence="1">
    <location>
        <begin position="15"/>
        <end position="40"/>
    </location>
</feature>
<protein>
    <submittedName>
        <fullName evidence="2">Uncharacterized protein</fullName>
    </submittedName>
</protein>
<evidence type="ECO:0000313" key="2">
    <source>
        <dbReference type="EMBL" id="GAI71158.1"/>
    </source>
</evidence>
<accession>X1QSC9</accession>
<organism evidence="2">
    <name type="scientific">marine sediment metagenome</name>
    <dbReference type="NCBI Taxonomy" id="412755"/>
    <lineage>
        <taxon>unclassified sequences</taxon>
        <taxon>metagenomes</taxon>
        <taxon>ecological metagenomes</taxon>
    </lineage>
</organism>
<name>X1QSC9_9ZZZZ</name>
<dbReference type="EMBL" id="BARW01000941">
    <property type="protein sequence ID" value="GAI71158.1"/>
    <property type="molecule type" value="Genomic_DNA"/>
</dbReference>
<comment type="caution">
    <text evidence="2">The sequence shown here is derived from an EMBL/GenBank/DDBJ whole genome shotgun (WGS) entry which is preliminary data.</text>
</comment>
<dbReference type="AlphaFoldDB" id="X1QSC9"/>
<reference evidence="2" key="1">
    <citation type="journal article" date="2014" name="Front. Microbiol.">
        <title>High frequency of phylogenetically diverse reductive dehalogenase-homologous genes in deep subseafloor sedimentary metagenomes.</title>
        <authorList>
            <person name="Kawai M."/>
            <person name="Futagami T."/>
            <person name="Toyoda A."/>
            <person name="Takaki Y."/>
            <person name="Nishi S."/>
            <person name="Hori S."/>
            <person name="Arai W."/>
            <person name="Tsubouchi T."/>
            <person name="Morono Y."/>
            <person name="Uchiyama I."/>
            <person name="Ito T."/>
            <person name="Fujiyama A."/>
            <person name="Inagaki F."/>
            <person name="Takami H."/>
        </authorList>
    </citation>
    <scope>NUCLEOTIDE SEQUENCE</scope>
    <source>
        <strain evidence="2">Expedition CK06-06</strain>
    </source>
</reference>